<dbReference type="GO" id="GO:0005524">
    <property type="term" value="F:ATP binding"/>
    <property type="evidence" value="ECO:0007669"/>
    <property type="project" value="UniProtKB-KW"/>
</dbReference>
<feature type="region of interest" description="Disordered" evidence="3">
    <location>
        <begin position="156"/>
        <end position="189"/>
    </location>
</feature>
<dbReference type="Gene3D" id="1.10.510.10">
    <property type="entry name" value="Transferase(Phosphotransferase) domain 1"/>
    <property type="match status" value="2"/>
</dbReference>
<feature type="region of interest" description="Disordered" evidence="3">
    <location>
        <begin position="690"/>
        <end position="711"/>
    </location>
</feature>
<dbReference type="PANTHER" id="PTHR24346:SF30">
    <property type="entry name" value="MATERNAL EMBRYONIC LEUCINE ZIPPER KINASE"/>
    <property type="match status" value="1"/>
</dbReference>
<feature type="compositionally biased region" description="Polar residues" evidence="3">
    <location>
        <begin position="74"/>
        <end position="87"/>
    </location>
</feature>
<dbReference type="Pfam" id="PF00069">
    <property type="entry name" value="Pkinase"/>
    <property type="match status" value="2"/>
</dbReference>
<dbReference type="InterPro" id="IPR000719">
    <property type="entry name" value="Prot_kinase_dom"/>
</dbReference>
<keyword evidence="1" id="KW-0547">Nucleotide-binding</keyword>
<evidence type="ECO:0000259" key="4">
    <source>
        <dbReference type="PROSITE" id="PS50011"/>
    </source>
</evidence>
<evidence type="ECO:0000313" key="5">
    <source>
        <dbReference type="EMBL" id="CAD9131140.1"/>
    </source>
</evidence>
<dbReference type="GO" id="GO:0004674">
    <property type="term" value="F:protein serine/threonine kinase activity"/>
    <property type="evidence" value="ECO:0007669"/>
    <property type="project" value="TreeGrafter"/>
</dbReference>
<feature type="domain" description="Protein kinase" evidence="4">
    <location>
        <begin position="231"/>
        <end position="711"/>
    </location>
</feature>
<dbReference type="GO" id="GO:0035556">
    <property type="term" value="P:intracellular signal transduction"/>
    <property type="evidence" value="ECO:0007669"/>
    <property type="project" value="TreeGrafter"/>
</dbReference>
<dbReference type="SMART" id="SM00220">
    <property type="entry name" value="S_TKc"/>
    <property type="match status" value="1"/>
</dbReference>
<dbReference type="PANTHER" id="PTHR24346">
    <property type="entry name" value="MAP/MICROTUBULE AFFINITY-REGULATING KINASE"/>
    <property type="match status" value="1"/>
</dbReference>
<name>A0A7S1MGL1_NEODS</name>
<dbReference type="InterPro" id="IPR008271">
    <property type="entry name" value="Ser/Thr_kinase_AS"/>
</dbReference>
<dbReference type="SUPFAM" id="SSF56112">
    <property type="entry name" value="Protein kinase-like (PK-like)"/>
    <property type="match status" value="1"/>
</dbReference>
<dbReference type="InterPro" id="IPR011009">
    <property type="entry name" value="Kinase-like_dom_sf"/>
</dbReference>
<keyword evidence="2" id="KW-0067">ATP-binding</keyword>
<sequence>MPTPVDTHKSPTAPLLHIDTALPPPAEGSVRRFRRESDFASSHMQSLASASLESASRDELLSLVRHLAMDRRSSSPVPLQNRASTVSPHELRSRLPPAAGRRPSRRDSDAFGGCNPVSPHACSPLLSGGSVDPVPSPMVRVASTANIVMLEAVDDSDDDVAKTTPTPEVPHASASVNENTGSSALSGSLGLNPMNGNASLLELSAASTPQGSIAASLRRKSTLVPETVGSLSVYNAIGSGAVGDVYCALDVELEETRALKVVPRERVLYTPAGVPKEAAVLHALGNRSEHIARLYECIDDPASANVFFVMELVGPDAQPLATLRNDGPADAPRELASACVAPEEIPAVVEQLAVALADMRSRLVAHGDLKPDNILVTRPDGPTGPPRIRLIDFGAAHIATRRLELFATVDHEEASDDAHSRQRTPDRSAAAAAAVAAMDRVHFGEPSTEGAALAPQFTPHSVLASMTLPPTGITEVVRDDCAVSFVEEEPRRLSDGAALPDAAAIGGSNATFATEGGSTDEDTSDDEFSAVTGFMHEALPVGSAVNMSRSSRGMSLNDTLPTVFRRRTIAVTLRSPSHGPTRARATRKQLSIQQRRSLGRKTAQAGATAFAAPELTQGLMPTPAADMWSAGVVLFLLLFGKLPFAGATRHELEQAIVTECPDFPPLADMDDVQRRWYPLVSRMLNKEPITRPHPSELVATARGSAAQRDEA</sequence>
<reference evidence="5" key="1">
    <citation type="submission" date="2021-01" db="EMBL/GenBank/DDBJ databases">
        <authorList>
            <person name="Corre E."/>
            <person name="Pelletier E."/>
            <person name="Niang G."/>
            <person name="Scheremetjew M."/>
            <person name="Finn R."/>
            <person name="Kale V."/>
            <person name="Holt S."/>
            <person name="Cochrane G."/>
            <person name="Meng A."/>
            <person name="Brown T."/>
            <person name="Cohen L."/>
        </authorList>
    </citation>
    <scope>NUCLEOTIDE SEQUENCE</scope>
    <source>
        <strain evidence="5">CCAP 1951/1</strain>
    </source>
</reference>
<organism evidence="5">
    <name type="scientific">Neobodo designis</name>
    <name type="common">Flagellated protozoan</name>
    <name type="synonym">Bodo designis</name>
    <dbReference type="NCBI Taxonomy" id="312471"/>
    <lineage>
        <taxon>Eukaryota</taxon>
        <taxon>Discoba</taxon>
        <taxon>Euglenozoa</taxon>
        <taxon>Kinetoplastea</taxon>
        <taxon>Metakinetoplastina</taxon>
        <taxon>Neobodonida</taxon>
        <taxon>Neobodo</taxon>
    </lineage>
</organism>
<evidence type="ECO:0000256" key="2">
    <source>
        <dbReference type="ARBA" id="ARBA00022840"/>
    </source>
</evidence>
<feature type="region of interest" description="Disordered" evidence="3">
    <location>
        <begin position="1"/>
        <end position="28"/>
    </location>
</feature>
<dbReference type="PROSITE" id="PS50011">
    <property type="entry name" value="PROTEIN_KINASE_DOM"/>
    <property type="match status" value="1"/>
</dbReference>
<protein>
    <recommendedName>
        <fullName evidence="4">Protein kinase domain-containing protein</fullName>
    </recommendedName>
</protein>
<dbReference type="PROSITE" id="PS00108">
    <property type="entry name" value="PROTEIN_KINASE_ST"/>
    <property type="match status" value="1"/>
</dbReference>
<feature type="region of interest" description="Disordered" evidence="3">
    <location>
        <begin position="70"/>
        <end position="115"/>
    </location>
</feature>
<evidence type="ECO:0000256" key="1">
    <source>
        <dbReference type="ARBA" id="ARBA00022741"/>
    </source>
</evidence>
<dbReference type="Gene3D" id="3.30.200.20">
    <property type="entry name" value="Phosphorylase Kinase, domain 1"/>
    <property type="match status" value="1"/>
</dbReference>
<dbReference type="AlphaFoldDB" id="A0A7S1MGL1"/>
<dbReference type="EMBL" id="HBGF01033677">
    <property type="protein sequence ID" value="CAD9131140.1"/>
    <property type="molecule type" value="Transcribed_RNA"/>
</dbReference>
<evidence type="ECO:0000256" key="3">
    <source>
        <dbReference type="SAM" id="MobiDB-lite"/>
    </source>
</evidence>
<dbReference type="GO" id="GO:0005737">
    <property type="term" value="C:cytoplasm"/>
    <property type="evidence" value="ECO:0007669"/>
    <property type="project" value="TreeGrafter"/>
</dbReference>
<accession>A0A7S1MGL1</accession>
<proteinExistence type="predicted"/>
<gene>
    <name evidence="5" type="ORF">NDES1114_LOCUS22557</name>
</gene>